<accession>A0AAW9RAL7</accession>
<dbReference type="RefSeq" id="WP_354696086.1">
    <property type="nucleotide sequence ID" value="NZ_JAZHOG010000009.1"/>
</dbReference>
<protein>
    <submittedName>
        <fullName evidence="1">Uncharacterized protein</fullName>
    </submittedName>
</protein>
<reference evidence="1 2" key="1">
    <citation type="submission" date="2024-02" db="EMBL/GenBank/DDBJ databases">
        <title>A novel Wenzhouxiangellaceae bacterium, isolated from coastal sediments.</title>
        <authorList>
            <person name="Du Z.-J."/>
            <person name="Ye Y.-Q."/>
            <person name="Zhang X.-Y."/>
        </authorList>
    </citation>
    <scope>NUCLEOTIDE SEQUENCE [LARGE SCALE GENOMIC DNA]</scope>
    <source>
        <strain evidence="1 2">CH-27</strain>
    </source>
</reference>
<organism evidence="1 2">
    <name type="scientific">Elongatibacter sediminis</name>
    <dbReference type="NCBI Taxonomy" id="3119006"/>
    <lineage>
        <taxon>Bacteria</taxon>
        <taxon>Pseudomonadati</taxon>
        <taxon>Pseudomonadota</taxon>
        <taxon>Gammaproteobacteria</taxon>
        <taxon>Chromatiales</taxon>
        <taxon>Wenzhouxiangellaceae</taxon>
        <taxon>Elongatibacter</taxon>
    </lineage>
</organism>
<evidence type="ECO:0000313" key="1">
    <source>
        <dbReference type="EMBL" id="MEJ8568765.1"/>
    </source>
</evidence>
<name>A0AAW9RAL7_9GAMM</name>
<proteinExistence type="predicted"/>
<dbReference type="AlphaFoldDB" id="A0AAW9RAL7"/>
<dbReference type="EMBL" id="JAZHOG010000009">
    <property type="protein sequence ID" value="MEJ8568765.1"/>
    <property type="molecule type" value="Genomic_DNA"/>
</dbReference>
<sequence>MTEVPGSVVGEAAILVRAPANRKPAPEPLTRGATMQWRRMAHYAALTKMHGNRV</sequence>
<dbReference type="Proteomes" id="UP001359886">
    <property type="component" value="Unassembled WGS sequence"/>
</dbReference>
<keyword evidence="2" id="KW-1185">Reference proteome</keyword>
<evidence type="ECO:0000313" key="2">
    <source>
        <dbReference type="Proteomes" id="UP001359886"/>
    </source>
</evidence>
<comment type="caution">
    <text evidence="1">The sequence shown here is derived from an EMBL/GenBank/DDBJ whole genome shotgun (WGS) entry which is preliminary data.</text>
</comment>
<gene>
    <name evidence="1" type="ORF">V3330_14115</name>
</gene>